<dbReference type="InterPro" id="IPR013264">
    <property type="entry name" value="DNAG_N"/>
</dbReference>
<dbReference type="InterPro" id="IPR050219">
    <property type="entry name" value="DnaG_primase"/>
</dbReference>
<feature type="domain" description="Toprim" evidence="12">
    <location>
        <begin position="274"/>
        <end position="364"/>
    </location>
</feature>
<dbReference type="PROSITE" id="PS50878">
    <property type="entry name" value="RT_POL"/>
    <property type="match status" value="1"/>
</dbReference>
<accession>A0A3R6DUD0</accession>
<dbReference type="Gene3D" id="3.90.980.10">
    <property type="entry name" value="DNA primase, catalytic core, N-terminal domain"/>
    <property type="match status" value="1"/>
</dbReference>
<organism evidence="13 14">
    <name type="scientific">Roseburia inulinivorans</name>
    <dbReference type="NCBI Taxonomy" id="360807"/>
    <lineage>
        <taxon>Bacteria</taxon>
        <taxon>Bacillati</taxon>
        <taxon>Bacillota</taxon>
        <taxon>Clostridia</taxon>
        <taxon>Lachnospirales</taxon>
        <taxon>Lachnospiraceae</taxon>
        <taxon>Roseburia</taxon>
    </lineage>
</organism>
<keyword evidence="6" id="KW-0479">Metal-binding</keyword>
<evidence type="ECO:0000256" key="1">
    <source>
        <dbReference type="ARBA" id="ARBA00022478"/>
    </source>
</evidence>
<evidence type="ECO:0008006" key="15">
    <source>
        <dbReference type="Google" id="ProtNLM"/>
    </source>
</evidence>
<dbReference type="GO" id="GO:0000428">
    <property type="term" value="C:DNA-directed RNA polymerase complex"/>
    <property type="evidence" value="ECO:0007669"/>
    <property type="project" value="UniProtKB-KW"/>
</dbReference>
<dbReference type="PROSITE" id="PS50880">
    <property type="entry name" value="TOPRIM"/>
    <property type="match status" value="1"/>
</dbReference>
<proteinExistence type="predicted"/>
<keyword evidence="3" id="KW-0808">Transferase</keyword>
<evidence type="ECO:0000256" key="4">
    <source>
        <dbReference type="ARBA" id="ARBA00022695"/>
    </source>
</evidence>
<keyword evidence="2" id="KW-0639">Primosome</keyword>
<dbReference type="GO" id="GO:0003677">
    <property type="term" value="F:DNA binding"/>
    <property type="evidence" value="ECO:0007669"/>
    <property type="project" value="InterPro"/>
</dbReference>
<protein>
    <recommendedName>
        <fullName evidence="15">DNA primase</fullName>
    </recommendedName>
</protein>
<dbReference type="EMBL" id="QRHP01000001">
    <property type="protein sequence ID" value="RHF87607.1"/>
    <property type="molecule type" value="Genomic_DNA"/>
</dbReference>
<keyword evidence="9" id="KW-0804">Transcription</keyword>
<dbReference type="Gene3D" id="3.90.580.10">
    <property type="entry name" value="Zinc finger, CHC2-type domain"/>
    <property type="match status" value="1"/>
</dbReference>
<keyword evidence="7" id="KW-0863">Zinc-finger</keyword>
<evidence type="ECO:0000256" key="9">
    <source>
        <dbReference type="ARBA" id="ARBA00023163"/>
    </source>
</evidence>
<dbReference type="CDD" id="cd03364">
    <property type="entry name" value="TOPRIM_DnaG_primases"/>
    <property type="match status" value="1"/>
</dbReference>
<dbReference type="Pfam" id="PF13155">
    <property type="entry name" value="Toprim_2"/>
    <property type="match status" value="1"/>
</dbReference>
<dbReference type="InterPro" id="IPR006171">
    <property type="entry name" value="TOPRIM_dom"/>
</dbReference>
<evidence type="ECO:0000259" key="11">
    <source>
        <dbReference type="PROSITE" id="PS50878"/>
    </source>
</evidence>
<feature type="region of interest" description="Disordered" evidence="10">
    <location>
        <begin position="1839"/>
        <end position="1867"/>
    </location>
</feature>
<keyword evidence="5" id="KW-0235">DNA replication</keyword>
<name>A0A3R6DUD0_9FIRM</name>
<comment type="caution">
    <text evidence="13">The sequence shown here is derived from an EMBL/GenBank/DDBJ whole genome shotgun (WGS) entry which is preliminary data.</text>
</comment>
<evidence type="ECO:0000259" key="12">
    <source>
        <dbReference type="PROSITE" id="PS50880"/>
    </source>
</evidence>
<evidence type="ECO:0000256" key="2">
    <source>
        <dbReference type="ARBA" id="ARBA00022515"/>
    </source>
</evidence>
<dbReference type="GO" id="GO:0006269">
    <property type="term" value="P:DNA replication, synthesis of primer"/>
    <property type="evidence" value="ECO:0007669"/>
    <property type="project" value="UniProtKB-KW"/>
</dbReference>
<dbReference type="Pfam" id="PF01807">
    <property type="entry name" value="Zn_ribbon_DnaG"/>
    <property type="match status" value="1"/>
</dbReference>
<evidence type="ECO:0000256" key="5">
    <source>
        <dbReference type="ARBA" id="ARBA00022705"/>
    </source>
</evidence>
<dbReference type="Proteomes" id="UP000283701">
    <property type="component" value="Unassembled WGS sequence"/>
</dbReference>
<dbReference type="GO" id="GO:1990077">
    <property type="term" value="C:primosome complex"/>
    <property type="evidence" value="ECO:0007669"/>
    <property type="project" value="UniProtKB-KW"/>
</dbReference>
<reference evidence="13 14" key="1">
    <citation type="submission" date="2018-08" db="EMBL/GenBank/DDBJ databases">
        <title>A genome reference for cultivated species of the human gut microbiota.</title>
        <authorList>
            <person name="Zou Y."/>
            <person name="Xue W."/>
            <person name="Luo G."/>
        </authorList>
    </citation>
    <scope>NUCLEOTIDE SEQUENCE [LARGE SCALE GENOMIC DNA]</scope>
    <source>
        <strain evidence="13 14">AM23-23AC</strain>
    </source>
</reference>
<evidence type="ECO:0000256" key="8">
    <source>
        <dbReference type="ARBA" id="ARBA00022833"/>
    </source>
</evidence>
<dbReference type="InterPro" id="IPR000477">
    <property type="entry name" value="RT_dom"/>
</dbReference>
<sequence length="2442" mass="284214">MILQFEREDKQMKTQNEYYSYIKNSISIKQICDKCGIQTNQVGNDYTCSCIYHNDPHPSMHIYTQSNSFYCFECNKGGNLFNFIEDKLNCNFNESIQWLEKEYPDLLKEKPVWNLRTESNYQRSGYQIAYEVYQKMTPDEEEKFHEFVIKRGYTEDFLTERDIFYAKGKKLHSAYVASADDHIEELENLKECGMLKALPWKRTWKEQHYEDFSPKDRVIFTLRNTNGRICGFAARSVRESDKPKYLFSRNLKKSELLYRFDHVKKNLKDDVQNQQIYITEGFFDALRLESENLLAVAVLGSSLANNQIKILEDEIGEKNVSLRLFLDADEAGQKGTVNSLSKIWKSKVLKRCYVDVVIVESNAKDPDEACREKKENNSICSGFEFLMRYYMKEQGQPLSQIDVKERFEAMSVEERISFLHKLEGILPKQEWKGLFDFYDGIIGEQGGLSEENVKDKSYWLIRQFILGKSVNNFAEKNTKSGLFSKSEKNYYYQMQTALQIARTSYEREEVCLEEGSWDRIAFGADAFFDYLYHGLENDEKISIPLFSMMIPKKYDVQRKKQLYCHEELLLQQYVLNELLASSPEMNYERNIPAVRYRRGAGTYLTGYEYQDISEETLSYAYQIDMDVINGTTEIKNGMFRPFYDCWKEYVGYIQDGIEKMESETIYRVKLDIQGFYDNLSKFVVRNALYKSVQEALRYDKERFAVFGNDDENDNRAKRVVSWILDELFKVEYYDACTGELKEKTDSNQGIPQGPNLSAYAANVALFLVDQKVAKLLQEANAGCQEGKIRARYARYVDDMIIIASSPEILMKIKSEIASQLYDLGLNLSPKTEAEDGISKEEAGDWIISERGGFGVSAGFDLADDAYDTLLEEYEDYEVTDRRAALRLLQSNMYTLLYEDDIEEEELCPQFFNVFFQTEDIRYRDIARFSEMLLFYAAKSDDLLKEYRSYWDEGVKHSLEDSLFLEDGLDMLVLLSGCIKILQRQKNSKNLESRAKWGFVEEAIKKNTEKICKNIETAISNDNILGINKWALSLKMIELCGLAQKWKYDLRNIGIKNEYTWRWIWDASKSPDDINKFQINSNVNINLLQNFSWFIEKFMRMQRIEDFKEVKSQVQNYIPEYGTKAENILLDCIRIWIFEESDISYIKDIDDSKCTMALRVLLSTVPESLKAEVVNEIPLLKKYLFKKSADQNEFLPVYPGIAYPGIMALEKKSDKNNQCEILKVHRVDFIREDTILNEAEWNEISTSDKHTKRSVYERNLEGDKYNDLKHYVQGKNLEILHSAVECMKIICDVYEPLKDIIDETNQRIKQKYSDKNLILSDKNVFIKKEGGNVLLDIQTAYLISDSSMTNAVAVSGGNDTGRYALRKVYEDGQAYWISGYLLKDACNLDAVLLRDSIDGNTKKDAEMLNFSMRRLYGSSFENYRAAVGKKRSYQVSVQRTIELMKEYTGSNMKESDKALYLENARITNSFIKRKMECSVMEHFEMNLGYAIWTKNYLRFGFKHLISHMKDTDIVSPECPVKRRVPRCYYMLADSLMGIVQKNPKFSGLRVLAAGLYADGVLMHLRMQVLEGIFSLDREQKKKFLELADELPLAEVGLDDKDVLITEGDIVSVYKDFLDESRYNTKLKNITHLGWLVLLAKVYEADKSTGFIVFDSQHEINREKIKSDLKEIIRIIKSEQKKDQSGQEEFPFDGMTKFFFVWQKKNVDQIFNKLVGLDLAYGTEIKEMESDEFRMSLEAKRVKIRTEWEDYDRPPYFVTYGKLNRNVSTIEHSMKDSKFSIFTQTVIRNKVVGFSAVEQELGELLQHWETSNESKEEHTAVDETLKTKEIELIQVKKEETDTKEVVQASDANGGEDSEHKKTDEDQSDESYIRGFQKAAWEKRGGNKPFQNADRIAVFQFRIDSSYKHPSAEKCSRKEYEEKKSENMGYYLSCAEFRRRNLLKTVMKTCHLFDVDILLLPEYSVRPETVIWMRNQIEEKGYHFSVWAGTFRIPAGYRMEGDLAELDTPFNKKIYWHSAPLPIITPNAEHVPEIVIEKFKKYPSVALEEDINPVPAYAASSNKLNPIMQIFQNCLNEKLKEKIDIFGDARDDVIELICAELFAVSSISNFPSFVSGSLNAYMRYSSNDKKENKEIYDLYVQKYLEDIRSFGEATAIYQRRNDKKIEKRKPRRPILLVPACTTRAVDYYVFGQGFYLSAGLKTVFCNSVGTGGRGGSCFIGPDSWDDYKINKNEFLMQNTIYHGLKPGIYMQTEPDKCRGALGSEEQALLICDVQPHLDKGNPNAESMMSAFSLVAHIPVFEEKRYVGQSDGKDGKSTIKCYGKCEKQRYCHDMVEENLKQYLGDIENYCKKYEAEQGYRLSAQDENAKKDKIIEKMKALGEYYKSDWFIKRAEYYAKYRWTYPQAWPPPTLTDWLFIETDYDKFRKKEIDADLGECRIQIPEYED</sequence>
<evidence type="ECO:0000256" key="10">
    <source>
        <dbReference type="SAM" id="MobiDB-lite"/>
    </source>
</evidence>
<dbReference type="PANTHER" id="PTHR30313:SF2">
    <property type="entry name" value="DNA PRIMASE"/>
    <property type="match status" value="1"/>
</dbReference>
<evidence type="ECO:0000256" key="7">
    <source>
        <dbReference type="ARBA" id="ARBA00022771"/>
    </source>
</evidence>
<dbReference type="InterPro" id="IPR036977">
    <property type="entry name" value="DNA_primase_Znf_CHC2"/>
</dbReference>
<dbReference type="SUPFAM" id="SSF56731">
    <property type="entry name" value="DNA primase core"/>
    <property type="match status" value="1"/>
</dbReference>
<dbReference type="GO" id="GO:0003899">
    <property type="term" value="F:DNA-directed RNA polymerase activity"/>
    <property type="evidence" value="ECO:0007669"/>
    <property type="project" value="InterPro"/>
</dbReference>
<dbReference type="SUPFAM" id="SSF57783">
    <property type="entry name" value="Zinc beta-ribbon"/>
    <property type="match status" value="1"/>
</dbReference>
<evidence type="ECO:0000313" key="14">
    <source>
        <dbReference type="Proteomes" id="UP000283701"/>
    </source>
</evidence>
<keyword evidence="8" id="KW-0862">Zinc</keyword>
<dbReference type="Gene3D" id="3.40.1360.10">
    <property type="match status" value="1"/>
</dbReference>
<feature type="domain" description="Reverse transcriptase" evidence="11">
    <location>
        <begin position="531"/>
        <end position="850"/>
    </location>
</feature>
<evidence type="ECO:0000313" key="13">
    <source>
        <dbReference type="EMBL" id="RHF87607.1"/>
    </source>
</evidence>
<keyword evidence="1" id="KW-0240">DNA-directed RNA polymerase</keyword>
<dbReference type="Pfam" id="PF08275">
    <property type="entry name" value="DNAG_N"/>
    <property type="match status" value="1"/>
</dbReference>
<dbReference type="InterPro" id="IPR037068">
    <property type="entry name" value="DNA_primase_core_N_sf"/>
</dbReference>
<dbReference type="InterPro" id="IPR034151">
    <property type="entry name" value="TOPRIM_DnaG_bac"/>
</dbReference>
<dbReference type="PANTHER" id="PTHR30313">
    <property type="entry name" value="DNA PRIMASE"/>
    <property type="match status" value="1"/>
</dbReference>
<dbReference type="SMART" id="SM00400">
    <property type="entry name" value="ZnF_CHCC"/>
    <property type="match status" value="1"/>
</dbReference>
<dbReference type="GO" id="GO:0005737">
    <property type="term" value="C:cytoplasm"/>
    <property type="evidence" value="ECO:0007669"/>
    <property type="project" value="TreeGrafter"/>
</dbReference>
<evidence type="ECO:0000256" key="6">
    <source>
        <dbReference type="ARBA" id="ARBA00022723"/>
    </source>
</evidence>
<keyword evidence="4" id="KW-0548">Nucleotidyltransferase</keyword>
<evidence type="ECO:0000256" key="3">
    <source>
        <dbReference type="ARBA" id="ARBA00022679"/>
    </source>
</evidence>
<gene>
    <name evidence="13" type="ORF">DW654_02340</name>
</gene>
<dbReference type="GO" id="GO:0008270">
    <property type="term" value="F:zinc ion binding"/>
    <property type="evidence" value="ECO:0007669"/>
    <property type="project" value="UniProtKB-KW"/>
</dbReference>
<dbReference type="InterPro" id="IPR002694">
    <property type="entry name" value="Znf_CHC2"/>
</dbReference>